<dbReference type="PANTHER" id="PTHR31719">
    <property type="entry name" value="NAC TRANSCRIPTION FACTOR 56"/>
    <property type="match status" value="1"/>
</dbReference>
<proteinExistence type="predicted"/>
<protein>
    <recommendedName>
        <fullName evidence="5">NAC domain-containing protein</fullName>
    </recommendedName>
</protein>
<comment type="caution">
    <text evidence="6">The sequence shown here is derived from an EMBL/GenBank/DDBJ whole genome shotgun (WGS) entry which is preliminary data.</text>
</comment>
<keyword evidence="8" id="KW-1185">Reference proteome</keyword>
<organism evidence="6 8">
    <name type="scientific">Papaver nudicaule</name>
    <name type="common">Iceland poppy</name>
    <dbReference type="NCBI Taxonomy" id="74823"/>
    <lineage>
        <taxon>Eukaryota</taxon>
        <taxon>Viridiplantae</taxon>
        <taxon>Streptophyta</taxon>
        <taxon>Embryophyta</taxon>
        <taxon>Tracheophyta</taxon>
        <taxon>Spermatophyta</taxon>
        <taxon>Magnoliopsida</taxon>
        <taxon>Ranunculales</taxon>
        <taxon>Papaveraceae</taxon>
        <taxon>Papaveroideae</taxon>
        <taxon>Papaver</taxon>
    </lineage>
</organism>
<dbReference type="Gene3D" id="2.170.150.80">
    <property type="entry name" value="NAC domain"/>
    <property type="match status" value="1"/>
</dbReference>
<keyword evidence="3" id="KW-0804">Transcription</keyword>
<dbReference type="AlphaFoldDB" id="A0AA41SEZ8"/>
<evidence type="ECO:0000256" key="3">
    <source>
        <dbReference type="ARBA" id="ARBA00023163"/>
    </source>
</evidence>
<keyword evidence="2" id="KW-0238">DNA-binding</keyword>
<dbReference type="PROSITE" id="PS51005">
    <property type="entry name" value="NAC"/>
    <property type="match status" value="1"/>
</dbReference>
<dbReference type="GO" id="GO:0003677">
    <property type="term" value="F:DNA binding"/>
    <property type="evidence" value="ECO:0007669"/>
    <property type="project" value="UniProtKB-KW"/>
</dbReference>
<gene>
    <name evidence="7" type="ORF">MKW94_003165</name>
    <name evidence="6" type="ORF">MKW94_006327</name>
</gene>
<sequence>MGDQNLEDSYVPIGFKFAPSDDELISFFLKNKIANPLEYNLPKIPETNIYAHLPQELLDGNKDKDAYFFTLRNKRHVKGSYVNRSVKEGSGHWRISGSNEINGVDGSVIGHKNNLKFYTGKNRKECKGTDWLMNEFVMAEKVGCNSSSSMKPDDWAICHVYLKKELTKKIEKERKRGRGHEGIKTGDHEIVRMSLDVPRPVHHQEHEDQLTSYNPQFGANNLPYSEMSSNKFCLELTTCRIVKCPPMPYHIYHMENHYQFGDFSRMNHQHYYQQQPCQNSLSSIRNNQQKHFDWRSATAASTV</sequence>
<dbReference type="EMBL" id="JAJJMA010131817">
    <property type="protein sequence ID" value="MCL7033218.1"/>
    <property type="molecule type" value="Genomic_DNA"/>
</dbReference>
<dbReference type="Proteomes" id="UP001177140">
    <property type="component" value="Unassembled WGS sequence"/>
</dbReference>
<keyword evidence="1" id="KW-0805">Transcription regulation</keyword>
<evidence type="ECO:0000259" key="5">
    <source>
        <dbReference type="PROSITE" id="PS51005"/>
    </source>
</evidence>
<evidence type="ECO:0000313" key="6">
    <source>
        <dbReference type="EMBL" id="MCL7033218.1"/>
    </source>
</evidence>
<dbReference type="SUPFAM" id="SSF101941">
    <property type="entry name" value="NAC domain"/>
    <property type="match status" value="1"/>
</dbReference>
<dbReference type="GO" id="GO:0006355">
    <property type="term" value="P:regulation of DNA-templated transcription"/>
    <property type="evidence" value="ECO:0007669"/>
    <property type="project" value="InterPro"/>
</dbReference>
<evidence type="ECO:0000256" key="4">
    <source>
        <dbReference type="ARBA" id="ARBA00023242"/>
    </source>
</evidence>
<dbReference type="InterPro" id="IPR003441">
    <property type="entry name" value="NAC-dom"/>
</dbReference>
<evidence type="ECO:0000313" key="7">
    <source>
        <dbReference type="EMBL" id="MCL7044396.1"/>
    </source>
</evidence>
<evidence type="ECO:0000256" key="2">
    <source>
        <dbReference type="ARBA" id="ARBA00023125"/>
    </source>
</evidence>
<evidence type="ECO:0000256" key="1">
    <source>
        <dbReference type="ARBA" id="ARBA00023015"/>
    </source>
</evidence>
<dbReference type="PANTHER" id="PTHR31719:SF179">
    <property type="entry name" value="OS08G0148400 PROTEIN"/>
    <property type="match status" value="1"/>
</dbReference>
<reference evidence="6" key="1">
    <citation type="submission" date="2022-03" db="EMBL/GenBank/DDBJ databases">
        <title>A functionally conserved STORR gene fusion in Papaver species that diverged 16.8 million years ago.</title>
        <authorList>
            <person name="Catania T."/>
        </authorList>
    </citation>
    <scope>NUCLEOTIDE SEQUENCE</scope>
    <source>
        <strain evidence="6">S-191538</strain>
    </source>
</reference>
<accession>A0AA41SEZ8</accession>
<name>A0AA41SEZ8_PAPNU</name>
<feature type="domain" description="NAC" evidence="5">
    <location>
        <begin position="11"/>
        <end position="163"/>
    </location>
</feature>
<evidence type="ECO:0000313" key="8">
    <source>
        <dbReference type="Proteomes" id="UP001177140"/>
    </source>
</evidence>
<keyword evidence="4" id="KW-0539">Nucleus</keyword>
<dbReference type="Pfam" id="PF02365">
    <property type="entry name" value="NAM"/>
    <property type="match status" value="1"/>
</dbReference>
<dbReference type="InterPro" id="IPR036093">
    <property type="entry name" value="NAC_dom_sf"/>
</dbReference>
<dbReference type="EMBL" id="JAJJMA010257652">
    <property type="protein sequence ID" value="MCL7044396.1"/>
    <property type="molecule type" value="Genomic_DNA"/>
</dbReference>